<name>A0A834LN51_RHOSS</name>
<dbReference type="NCBIfam" id="TIGR01638">
    <property type="entry name" value="Atha_cystat_rel"/>
    <property type="match status" value="1"/>
</dbReference>
<protein>
    <submittedName>
        <fullName evidence="2">Uncharacterized protein</fullName>
    </submittedName>
</protein>
<gene>
    <name evidence="2" type="ORF">RHSIM_Rhsim06G0059100</name>
</gene>
<reference evidence="2" key="1">
    <citation type="submission" date="2019-11" db="EMBL/GenBank/DDBJ databases">
        <authorList>
            <person name="Liu Y."/>
            <person name="Hou J."/>
            <person name="Li T.-Q."/>
            <person name="Guan C.-H."/>
            <person name="Wu X."/>
            <person name="Wu H.-Z."/>
            <person name="Ling F."/>
            <person name="Zhang R."/>
            <person name="Shi X.-G."/>
            <person name="Ren J.-P."/>
            <person name="Chen E.-F."/>
            <person name="Sun J.-M."/>
        </authorList>
    </citation>
    <scope>NUCLEOTIDE SEQUENCE</scope>
    <source>
        <strain evidence="2">Adult_tree_wgs_1</strain>
        <tissue evidence="2">Leaves</tissue>
    </source>
</reference>
<dbReference type="EMBL" id="WJXA01000006">
    <property type="protein sequence ID" value="KAF7141135.1"/>
    <property type="molecule type" value="Genomic_DNA"/>
</dbReference>
<evidence type="ECO:0000313" key="2">
    <source>
        <dbReference type="EMBL" id="KAF7141135.1"/>
    </source>
</evidence>
<dbReference type="OrthoDB" id="1804831at2759"/>
<feature type="compositionally biased region" description="Acidic residues" evidence="1">
    <location>
        <begin position="177"/>
        <end position="199"/>
    </location>
</feature>
<sequence>MAAAAALSNCAVENTEGRKGEKKKSDFPPEEFVRAQKVREHLFGVKFRRSITFQEYTEYHETIKLSEGFDIGNAPDDIDFQQMYLRPVEDIAMLALDKYNEDNLQKYQFVKFLKANYTSSIRALEYYITFEAKDVNGWPPRVFLATLLEDTPPPNAGCALGGGFGLSLSVARAVEFSEGDAAEDEDDTDGEEDVADGEETAPSSSGLY</sequence>
<feature type="region of interest" description="Disordered" evidence="1">
    <location>
        <begin position="177"/>
        <end position="208"/>
    </location>
</feature>
<proteinExistence type="predicted"/>
<dbReference type="AlphaFoldDB" id="A0A834LN51"/>
<accession>A0A834LN51</accession>
<dbReference type="Gene3D" id="3.10.450.10">
    <property type="match status" value="1"/>
</dbReference>
<feature type="compositionally biased region" description="Basic and acidic residues" evidence="1">
    <location>
        <begin position="15"/>
        <end position="28"/>
    </location>
</feature>
<comment type="caution">
    <text evidence="2">The sequence shown here is derived from an EMBL/GenBank/DDBJ whole genome shotgun (WGS) entry which is preliminary data.</text>
</comment>
<evidence type="ECO:0000313" key="3">
    <source>
        <dbReference type="Proteomes" id="UP000626092"/>
    </source>
</evidence>
<dbReference type="InterPro" id="IPR006462">
    <property type="entry name" value="MS5"/>
</dbReference>
<feature type="region of interest" description="Disordered" evidence="1">
    <location>
        <begin position="1"/>
        <end position="28"/>
    </location>
</feature>
<dbReference type="PANTHER" id="PTHR31260">
    <property type="entry name" value="CYSTATIN/MONELLIN SUPERFAMILY PROTEIN"/>
    <property type="match status" value="1"/>
</dbReference>
<keyword evidence="3" id="KW-1185">Reference proteome</keyword>
<organism evidence="2 3">
    <name type="scientific">Rhododendron simsii</name>
    <name type="common">Sims's rhododendron</name>
    <dbReference type="NCBI Taxonomy" id="118357"/>
    <lineage>
        <taxon>Eukaryota</taxon>
        <taxon>Viridiplantae</taxon>
        <taxon>Streptophyta</taxon>
        <taxon>Embryophyta</taxon>
        <taxon>Tracheophyta</taxon>
        <taxon>Spermatophyta</taxon>
        <taxon>Magnoliopsida</taxon>
        <taxon>eudicotyledons</taxon>
        <taxon>Gunneridae</taxon>
        <taxon>Pentapetalae</taxon>
        <taxon>asterids</taxon>
        <taxon>Ericales</taxon>
        <taxon>Ericaceae</taxon>
        <taxon>Ericoideae</taxon>
        <taxon>Rhodoreae</taxon>
        <taxon>Rhododendron</taxon>
    </lineage>
</organism>
<dbReference type="PANTHER" id="PTHR31260:SF28">
    <property type="entry name" value="CYSTATIN DOMAIN PROTEIN"/>
    <property type="match status" value="1"/>
</dbReference>
<evidence type="ECO:0000256" key="1">
    <source>
        <dbReference type="SAM" id="MobiDB-lite"/>
    </source>
</evidence>
<dbReference type="InterPro" id="IPR006525">
    <property type="entry name" value="Cystatin-related_pln"/>
</dbReference>
<dbReference type="Proteomes" id="UP000626092">
    <property type="component" value="Unassembled WGS sequence"/>
</dbReference>